<name>A0A0D0B8U6_9AGAM</name>
<sequence>MVLIMLQIMLHGYNCSSQRPKSPIGSVSRIIDVLAVEIVQDYRKLGRGCQLNNRILSTEGSPDML</sequence>
<reference evidence="2" key="2">
    <citation type="submission" date="2015-01" db="EMBL/GenBank/DDBJ databases">
        <title>Evolutionary Origins and Diversification of the Mycorrhizal Mutualists.</title>
        <authorList>
            <consortium name="DOE Joint Genome Institute"/>
            <consortium name="Mycorrhizal Genomics Consortium"/>
            <person name="Kohler A."/>
            <person name="Kuo A."/>
            <person name="Nagy L.G."/>
            <person name="Floudas D."/>
            <person name="Copeland A."/>
            <person name="Barry K.W."/>
            <person name="Cichocki N."/>
            <person name="Veneault-Fourrey C."/>
            <person name="LaButti K."/>
            <person name="Lindquist E.A."/>
            <person name="Lipzen A."/>
            <person name="Lundell T."/>
            <person name="Morin E."/>
            <person name="Murat C."/>
            <person name="Riley R."/>
            <person name="Ohm R."/>
            <person name="Sun H."/>
            <person name="Tunlid A."/>
            <person name="Henrissat B."/>
            <person name="Grigoriev I.V."/>
            <person name="Hibbett D.S."/>
            <person name="Martin F."/>
        </authorList>
    </citation>
    <scope>NUCLEOTIDE SEQUENCE [LARGE SCALE GENOMIC DNA]</scope>
    <source>
        <strain evidence="2">UH-Slu-Lm8-n1</strain>
    </source>
</reference>
<dbReference type="InParanoid" id="A0A0D0B8U6"/>
<evidence type="ECO:0000313" key="1">
    <source>
        <dbReference type="EMBL" id="KIK46229.1"/>
    </source>
</evidence>
<dbReference type="HOGENOM" id="CLU_2851231_0_0_1"/>
<dbReference type="EMBL" id="KN835162">
    <property type="protein sequence ID" value="KIK46229.1"/>
    <property type="molecule type" value="Genomic_DNA"/>
</dbReference>
<keyword evidence="2" id="KW-1185">Reference proteome</keyword>
<dbReference type="Proteomes" id="UP000054485">
    <property type="component" value="Unassembled WGS sequence"/>
</dbReference>
<evidence type="ECO:0000313" key="2">
    <source>
        <dbReference type="Proteomes" id="UP000054485"/>
    </source>
</evidence>
<protein>
    <submittedName>
        <fullName evidence="1">Uncharacterized protein</fullName>
    </submittedName>
</protein>
<accession>A0A0D0B8U6</accession>
<proteinExistence type="predicted"/>
<gene>
    <name evidence="1" type="ORF">CY34DRAFT_800760</name>
</gene>
<reference evidence="1 2" key="1">
    <citation type="submission" date="2014-04" db="EMBL/GenBank/DDBJ databases">
        <authorList>
            <consortium name="DOE Joint Genome Institute"/>
            <person name="Kuo A."/>
            <person name="Ruytinx J."/>
            <person name="Rineau F."/>
            <person name="Colpaert J."/>
            <person name="Kohler A."/>
            <person name="Nagy L.G."/>
            <person name="Floudas D."/>
            <person name="Copeland A."/>
            <person name="Barry K.W."/>
            <person name="Cichocki N."/>
            <person name="Veneault-Fourrey C."/>
            <person name="LaButti K."/>
            <person name="Lindquist E.A."/>
            <person name="Lipzen A."/>
            <person name="Lundell T."/>
            <person name="Morin E."/>
            <person name="Murat C."/>
            <person name="Sun H."/>
            <person name="Tunlid A."/>
            <person name="Henrissat B."/>
            <person name="Grigoriev I.V."/>
            <person name="Hibbett D.S."/>
            <person name="Martin F."/>
            <person name="Nordberg H.P."/>
            <person name="Cantor M.N."/>
            <person name="Hua S.X."/>
        </authorList>
    </citation>
    <scope>NUCLEOTIDE SEQUENCE [LARGE SCALE GENOMIC DNA]</scope>
    <source>
        <strain evidence="1 2">UH-Slu-Lm8-n1</strain>
    </source>
</reference>
<dbReference type="AlphaFoldDB" id="A0A0D0B8U6"/>
<organism evidence="1 2">
    <name type="scientific">Suillus luteus UH-Slu-Lm8-n1</name>
    <dbReference type="NCBI Taxonomy" id="930992"/>
    <lineage>
        <taxon>Eukaryota</taxon>
        <taxon>Fungi</taxon>
        <taxon>Dikarya</taxon>
        <taxon>Basidiomycota</taxon>
        <taxon>Agaricomycotina</taxon>
        <taxon>Agaricomycetes</taxon>
        <taxon>Agaricomycetidae</taxon>
        <taxon>Boletales</taxon>
        <taxon>Suillineae</taxon>
        <taxon>Suillaceae</taxon>
        <taxon>Suillus</taxon>
    </lineage>
</organism>